<dbReference type="Proteomes" id="UP000033999">
    <property type="component" value="Unassembled WGS sequence"/>
</dbReference>
<organism evidence="2 3">
    <name type="scientific">Candidatus Magasanikbacteria bacterium GW2011_GWA2_45_39</name>
    <dbReference type="NCBI Taxonomy" id="1619041"/>
    <lineage>
        <taxon>Bacteria</taxon>
        <taxon>Candidatus Magasanikiibacteriota</taxon>
    </lineage>
</organism>
<accession>A0A0G1MGT5</accession>
<keyword evidence="1" id="KW-1133">Transmembrane helix</keyword>
<reference evidence="2 3" key="1">
    <citation type="journal article" date="2015" name="Nature">
        <title>rRNA introns, odd ribosomes, and small enigmatic genomes across a large radiation of phyla.</title>
        <authorList>
            <person name="Brown C.T."/>
            <person name="Hug L.A."/>
            <person name="Thomas B.C."/>
            <person name="Sharon I."/>
            <person name="Castelle C.J."/>
            <person name="Singh A."/>
            <person name="Wilkins M.J."/>
            <person name="Williams K.H."/>
            <person name="Banfield J.F."/>
        </authorList>
    </citation>
    <scope>NUCLEOTIDE SEQUENCE [LARGE SCALE GENOMIC DNA]</scope>
</reference>
<name>A0A0G1MGT5_9BACT</name>
<sequence>MTKKQLFILIGALILVVLLVWGILYAWNQRLAKQVGTIQKTQGTPIINSNGKQPPTLPTAPISGTPGIQTYSGKLILTTAVAQLQVDNQTYPIVTNPQSNFVATLVGRGFVNGDKVAVMGKVVAGQLVVSGLNKLTE</sequence>
<comment type="caution">
    <text evidence="2">The sequence shown here is derived from an EMBL/GenBank/DDBJ whole genome shotgun (WGS) entry which is preliminary data.</text>
</comment>
<proteinExistence type="predicted"/>
<evidence type="ECO:0008006" key="4">
    <source>
        <dbReference type="Google" id="ProtNLM"/>
    </source>
</evidence>
<gene>
    <name evidence="2" type="ORF">UX10_C0009G0018</name>
</gene>
<evidence type="ECO:0000256" key="1">
    <source>
        <dbReference type="SAM" id="Phobius"/>
    </source>
</evidence>
<evidence type="ECO:0000313" key="2">
    <source>
        <dbReference type="EMBL" id="KKU07551.1"/>
    </source>
</evidence>
<dbReference type="EMBL" id="LCKX01000009">
    <property type="protein sequence ID" value="KKU07551.1"/>
    <property type="molecule type" value="Genomic_DNA"/>
</dbReference>
<protein>
    <recommendedName>
        <fullName evidence="4">DUF5666 domain-containing protein</fullName>
    </recommendedName>
</protein>
<dbReference type="AlphaFoldDB" id="A0A0G1MGT5"/>
<keyword evidence="1" id="KW-0472">Membrane</keyword>
<keyword evidence="1" id="KW-0812">Transmembrane</keyword>
<feature type="transmembrane region" description="Helical" evidence="1">
    <location>
        <begin position="6"/>
        <end position="27"/>
    </location>
</feature>
<evidence type="ECO:0000313" key="3">
    <source>
        <dbReference type="Proteomes" id="UP000033999"/>
    </source>
</evidence>